<reference evidence="2" key="1">
    <citation type="submission" date="2021-03" db="EMBL/GenBank/DDBJ databases">
        <title>Draft genome sequence of rust myrtle Austropuccinia psidii MF-1, a brazilian biotype.</title>
        <authorList>
            <person name="Quecine M.C."/>
            <person name="Pachon D.M.R."/>
            <person name="Bonatelli M.L."/>
            <person name="Correr F.H."/>
            <person name="Franceschini L.M."/>
            <person name="Leite T.F."/>
            <person name="Margarido G.R.A."/>
            <person name="Almeida C.A."/>
            <person name="Ferrarezi J.A."/>
            <person name="Labate C.A."/>
        </authorList>
    </citation>
    <scope>NUCLEOTIDE SEQUENCE</scope>
    <source>
        <strain evidence="2">MF-1</strain>
    </source>
</reference>
<dbReference type="AlphaFoldDB" id="A0A9Q3BM61"/>
<keyword evidence="1" id="KW-0812">Transmembrane</keyword>
<gene>
    <name evidence="2" type="ORF">O181_008164</name>
</gene>
<accession>A0A9Q3BM61</accession>
<name>A0A9Q3BM61_9BASI</name>
<evidence type="ECO:0000256" key="1">
    <source>
        <dbReference type="SAM" id="Phobius"/>
    </source>
</evidence>
<keyword evidence="1" id="KW-1133">Transmembrane helix</keyword>
<keyword evidence="1" id="KW-0472">Membrane</keyword>
<evidence type="ECO:0000313" key="3">
    <source>
        <dbReference type="Proteomes" id="UP000765509"/>
    </source>
</evidence>
<evidence type="ECO:0000313" key="2">
    <source>
        <dbReference type="EMBL" id="MBW0468449.1"/>
    </source>
</evidence>
<feature type="transmembrane region" description="Helical" evidence="1">
    <location>
        <begin position="86"/>
        <end position="106"/>
    </location>
</feature>
<dbReference type="Proteomes" id="UP000765509">
    <property type="component" value="Unassembled WGS sequence"/>
</dbReference>
<proteinExistence type="predicted"/>
<protein>
    <submittedName>
        <fullName evidence="2">Uncharacterized protein</fullName>
    </submittedName>
</protein>
<comment type="caution">
    <text evidence="2">The sequence shown here is derived from an EMBL/GenBank/DDBJ whole genome shotgun (WGS) entry which is preliminary data.</text>
</comment>
<sequence length="161" mass="18334">MLNQTDFVNFVEAIPKEQNPYPLVEEYLRAAVVPAVPKGYPFLLGLNFFLLTFAITQSTFILYVLITTKRFSLVNITPLGLWKVDTVSATAILAWVYCLLATIETLSVEISRNRMRLNFWRTKALLAIRKGESSPNTVIFSSRFRSAMRPDLTFGQLFVMS</sequence>
<dbReference type="EMBL" id="AVOT02001866">
    <property type="protein sequence ID" value="MBW0468449.1"/>
    <property type="molecule type" value="Genomic_DNA"/>
</dbReference>
<feature type="transmembrane region" description="Helical" evidence="1">
    <location>
        <begin position="42"/>
        <end position="66"/>
    </location>
</feature>
<keyword evidence="3" id="KW-1185">Reference proteome</keyword>
<organism evidence="2 3">
    <name type="scientific">Austropuccinia psidii MF-1</name>
    <dbReference type="NCBI Taxonomy" id="1389203"/>
    <lineage>
        <taxon>Eukaryota</taxon>
        <taxon>Fungi</taxon>
        <taxon>Dikarya</taxon>
        <taxon>Basidiomycota</taxon>
        <taxon>Pucciniomycotina</taxon>
        <taxon>Pucciniomycetes</taxon>
        <taxon>Pucciniales</taxon>
        <taxon>Sphaerophragmiaceae</taxon>
        <taxon>Austropuccinia</taxon>
    </lineage>
</organism>